<dbReference type="InterPro" id="IPR036291">
    <property type="entry name" value="NAD(P)-bd_dom_sf"/>
</dbReference>
<evidence type="ECO:0000256" key="1">
    <source>
        <dbReference type="ARBA" id="ARBA00023002"/>
    </source>
</evidence>
<keyword evidence="5" id="KW-1185">Reference proteome</keyword>
<proteinExistence type="predicted"/>
<evidence type="ECO:0000313" key="5">
    <source>
        <dbReference type="Proteomes" id="UP001208689"/>
    </source>
</evidence>
<dbReference type="PANTHER" id="PTHR10996">
    <property type="entry name" value="2-HYDROXYACID DEHYDROGENASE-RELATED"/>
    <property type="match status" value="1"/>
</dbReference>
<evidence type="ECO:0000259" key="3">
    <source>
        <dbReference type="Pfam" id="PF02826"/>
    </source>
</evidence>
<accession>A0ABY6HTB4</accession>
<dbReference type="EMBL" id="CP104013">
    <property type="protein sequence ID" value="UYP46757.1"/>
    <property type="molecule type" value="Genomic_DNA"/>
</dbReference>
<keyword evidence="1 4" id="KW-0560">Oxidoreductase</keyword>
<dbReference type="SUPFAM" id="SSF52283">
    <property type="entry name" value="Formate/glycerate dehydrogenase catalytic domain-like"/>
    <property type="match status" value="1"/>
</dbReference>
<dbReference type="InterPro" id="IPR006140">
    <property type="entry name" value="D-isomer_DH_NAD-bd"/>
</dbReference>
<organism evidence="4 5">
    <name type="scientific">Candidatus Lokiarchaeum ossiferum</name>
    <dbReference type="NCBI Taxonomy" id="2951803"/>
    <lineage>
        <taxon>Archaea</taxon>
        <taxon>Promethearchaeati</taxon>
        <taxon>Promethearchaeota</taxon>
        <taxon>Promethearchaeia</taxon>
        <taxon>Promethearchaeales</taxon>
        <taxon>Promethearchaeaceae</taxon>
        <taxon>Candidatus Lokiarchaeum</taxon>
    </lineage>
</organism>
<keyword evidence="2" id="KW-0520">NAD</keyword>
<name>A0ABY6HTB4_9ARCH</name>
<dbReference type="SUPFAM" id="SSF51735">
    <property type="entry name" value="NAD(P)-binding Rossmann-fold domains"/>
    <property type="match status" value="1"/>
</dbReference>
<gene>
    <name evidence="4" type="ORF">NEF87_003042</name>
</gene>
<dbReference type="Proteomes" id="UP001208689">
    <property type="component" value="Chromosome"/>
</dbReference>
<dbReference type="Pfam" id="PF02826">
    <property type="entry name" value="2-Hacid_dh_C"/>
    <property type="match status" value="1"/>
</dbReference>
<evidence type="ECO:0000313" key="4">
    <source>
        <dbReference type="EMBL" id="UYP46757.1"/>
    </source>
</evidence>
<dbReference type="GO" id="GO:0047964">
    <property type="term" value="F:glyoxylate reductase (NADH) activity"/>
    <property type="evidence" value="ECO:0007669"/>
    <property type="project" value="UniProtKB-EC"/>
</dbReference>
<dbReference type="InterPro" id="IPR050223">
    <property type="entry name" value="D-isomer_2-hydroxyacid_DH"/>
</dbReference>
<protein>
    <submittedName>
        <fullName evidence="4">Glyoxylate reductase</fullName>
        <ecNumber evidence="4">1.1.1.26</ecNumber>
    </submittedName>
</protein>
<reference evidence="4" key="1">
    <citation type="submission" date="2022-09" db="EMBL/GenBank/DDBJ databases">
        <title>Actin cytoskeleton and complex cell architecture in an #Asgard archaeon.</title>
        <authorList>
            <person name="Ponce Toledo R.I."/>
            <person name="Schleper C."/>
            <person name="Rodrigues Oliveira T."/>
            <person name="Wollweber F."/>
            <person name="Xu J."/>
            <person name="Rittmann S."/>
            <person name="Klingl A."/>
            <person name="Pilhofer M."/>
        </authorList>
    </citation>
    <scope>NUCLEOTIDE SEQUENCE</scope>
    <source>
        <strain evidence="4">B-35</strain>
    </source>
</reference>
<dbReference type="PANTHER" id="PTHR10996:SF178">
    <property type="entry name" value="2-HYDROXYACID DEHYDROGENASE YGL185C-RELATED"/>
    <property type="match status" value="1"/>
</dbReference>
<dbReference type="EC" id="1.1.1.26" evidence="4"/>
<sequence length="345" mass="39542">MKVNPITVLFLYKPFERVKQHLLSHFKDFSHVKFIIPDDTSEEHLLTLIPEADVLIYWDTSEKILRAAKKLRLYISPYTGVEHLSRKLLNIQNLPKFTLCNAHGASGLIAQQTIAMLFAICNHIVYHHNDMAKGNWIPGGEGVEEPAPSIKLTARKIGLLGYGQINQKVHHMLCGINENIHILKRSWTEKAKKSQKKVKFYNFEERDEFFQAIDILIIAAPLTKLTHQMITSRELKLLGKKGIIVNVGRADIIVEEDLFKSLQNGTIARAALDVWYRYRPEPNEKGKKYPYTYPFHELSNVLISPHRADSPFDDLERWSDIIENIKILASGGSNYKNVVDITNGY</sequence>
<dbReference type="Gene3D" id="3.40.50.720">
    <property type="entry name" value="NAD(P)-binding Rossmann-like Domain"/>
    <property type="match status" value="2"/>
</dbReference>
<feature type="domain" description="D-isomer specific 2-hydroxyacid dehydrogenase NAD-binding" evidence="3">
    <location>
        <begin position="114"/>
        <end position="308"/>
    </location>
</feature>
<evidence type="ECO:0000256" key="2">
    <source>
        <dbReference type="ARBA" id="ARBA00023027"/>
    </source>
</evidence>